<keyword evidence="5 7" id="KW-0067">ATP-binding</keyword>
<feature type="binding site" evidence="7">
    <location>
        <position position="18"/>
    </location>
    <ligand>
        <name>Mg(2+)</name>
        <dbReference type="ChEBI" id="CHEBI:18420"/>
    </ligand>
</feature>
<evidence type="ECO:0000256" key="1">
    <source>
        <dbReference type="ARBA" id="ARBA00022605"/>
    </source>
</evidence>
<evidence type="ECO:0000256" key="4">
    <source>
        <dbReference type="ARBA" id="ARBA00022777"/>
    </source>
</evidence>
<evidence type="ECO:0000256" key="3">
    <source>
        <dbReference type="ARBA" id="ARBA00022741"/>
    </source>
</evidence>
<sequence length="184" mass="20033">MNPSRNLFLIGPTGAGKTSLGRHLAAHYGLRFVDLDREIERRTGTDVSTVFEIEGEAGFRRRESALLDEFSACNGVLLATGAGAVLATHNRAMLGERGYVLWLQADIGQQLHRLAHDTKRPLLAGVDRRARLEAMAAIREPLYRETADLALPATHGIAAISAQAIALIDLHWQRLPLPTPSPTA</sequence>
<dbReference type="Pfam" id="PF01202">
    <property type="entry name" value="SKI"/>
    <property type="match status" value="1"/>
</dbReference>
<keyword evidence="1 7" id="KW-0028">Amino-acid biosynthesis</keyword>
<keyword evidence="7" id="KW-0963">Cytoplasm</keyword>
<comment type="caution">
    <text evidence="7">Lacks conserved residue(s) required for the propagation of feature annotation.</text>
</comment>
<comment type="pathway">
    <text evidence="7">Metabolic intermediate biosynthesis; chorismate biosynthesis; chorismate from D-erythrose 4-phosphate and phosphoenolpyruvate: step 5/7.</text>
</comment>
<comment type="similarity">
    <text evidence="7">Belongs to the shikimate kinase family.</text>
</comment>
<comment type="cofactor">
    <cofactor evidence="7">
        <name>Mg(2+)</name>
        <dbReference type="ChEBI" id="CHEBI:18420"/>
    </cofactor>
    <text evidence="7">Binds 1 Mg(2+) ion per subunit.</text>
</comment>
<dbReference type="RefSeq" id="WP_367855759.1">
    <property type="nucleotide sequence ID" value="NZ_JBFOHK010000006.1"/>
</dbReference>
<evidence type="ECO:0000313" key="8">
    <source>
        <dbReference type="EMBL" id="MEW9573701.1"/>
    </source>
</evidence>
<comment type="subunit">
    <text evidence="7">Monomer.</text>
</comment>
<keyword evidence="3 7" id="KW-0547">Nucleotide-binding</keyword>
<feature type="binding site" evidence="7">
    <location>
        <begin position="14"/>
        <end position="19"/>
    </location>
    <ligand>
        <name>ATP</name>
        <dbReference type="ChEBI" id="CHEBI:30616"/>
    </ligand>
</feature>
<comment type="caution">
    <text evidence="8">The sequence shown here is derived from an EMBL/GenBank/DDBJ whole genome shotgun (WGS) entry which is preliminary data.</text>
</comment>
<feature type="binding site" evidence="7">
    <location>
        <position position="60"/>
    </location>
    <ligand>
        <name>substrate</name>
    </ligand>
</feature>
<dbReference type="InterPro" id="IPR031322">
    <property type="entry name" value="Shikimate/glucono_kinase"/>
</dbReference>
<accession>A0ABV3QJQ2</accession>
<name>A0ABV3QJQ2_9GAMM</name>
<evidence type="ECO:0000256" key="2">
    <source>
        <dbReference type="ARBA" id="ARBA00022679"/>
    </source>
</evidence>
<evidence type="ECO:0000256" key="6">
    <source>
        <dbReference type="ARBA" id="ARBA00023141"/>
    </source>
</evidence>
<keyword evidence="7" id="KW-0479">Metal-binding</keyword>
<gene>
    <name evidence="7" type="primary">aroK</name>
    <name evidence="8" type="ORF">ABQJ54_18255</name>
</gene>
<dbReference type="Proteomes" id="UP001556220">
    <property type="component" value="Unassembled WGS sequence"/>
</dbReference>
<protein>
    <recommendedName>
        <fullName evidence="7">Shikimate kinase</fullName>
        <shortName evidence="7">SK</shortName>
        <ecNumber evidence="7">2.7.1.71</ecNumber>
    </recommendedName>
</protein>
<dbReference type="InterPro" id="IPR000623">
    <property type="entry name" value="Shikimate_kinase/TSH1"/>
</dbReference>
<dbReference type="EMBL" id="JBFOHK010000006">
    <property type="protein sequence ID" value="MEW9573701.1"/>
    <property type="molecule type" value="Genomic_DNA"/>
</dbReference>
<dbReference type="CDD" id="cd00464">
    <property type="entry name" value="SK"/>
    <property type="match status" value="1"/>
</dbReference>
<comment type="catalytic activity">
    <reaction evidence="7">
        <text>shikimate + ATP = 3-phosphoshikimate + ADP + H(+)</text>
        <dbReference type="Rhea" id="RHEA:13121"/>
        <dbReference type="ChEBI" id="CHEBI:15378"/>
        <dbReference type="ChEBI" id="CHEBI:30616"/>
        <dbReference type="ChEBI" id="CHEBI:36208"/>
        <dbReference type="ChEBI" id="CHEBI:145989"/>
        <dbReference type="ChEBI" id="CHEBI:456216"/>
        <dbReference type="EC" id="2.7.1.71"/>
    </reaction>
</comment>
<feature type="binding site" evidence="7">
    <location>
        <position position="139"/>
    </location>
    <ligand>
        <name>substrate</name>
    </ligand>
</feature>
<dbReference type="HAMAP" id="MF_00109">
    <property type="entry name" value="Shikimate_kinase"/>
    <property type="match status" value="1"/>
</dbReference>
<organism evidence="8 9">
    <name type="scientific">Rhodanobacter lycopersici</name>
    <dbReference type="NCBI Taxonomy" id="3162487"/>
    <lineage>
        <taxon>Bacteria</taxon>
        <taxon>Pseudomonadati</taxon>
        <taxon>Pseudomonadota</taxon>
        <taxon>Gammaproteobacteria</taxon>
        <taxon>Lysobacterales</taxon>
        <taxon>Rhodanobacteraceae</taxon>
        <taxon>Rhodanobacter</taxon>
    </lineage>
</organism>
<comment type="subcellular location">
    <subcellularLocation>
        <location evidence="7">Cytoplasm</location>
    </subcellularLocation>
</comment>
<evidence type="ECO:0000256" key="5">
    <source>
        <dbReference type="ARBA" id="ARBA00022840"/>
    </source>
</evidence>
<dbReference type="Gene3D" id="3.40.50.300">
    <property type="entry name" value="P-loop containing nucleotide triphosphate hydrolases"/>
    <property type="match status" value="1"/>
</dbReference>
<keyword evidence="4 7" id="KW-0418">Kinase</keyword>
<keyword evidence="9" id="KW-1185">Reference proteome</keyword>
<keyword evidence="6 7" id="KW-0057">Aromatic amino acid biosynthesis</keyword>
<dbReference type="PRINTS" id="PR01100">
    <property type="entry name" value="SHIKIMTKNASE"/>
</dbReference>
<keyword evidence="7" id="KW-0460">Magnesium</keyword>
<dbReference type="EC" id="2.7.1.71" evidence="7"/>
<evidence type="ECO:0000256" key="7">
    <source>
        <dbReference type="HAMAP-Rule" id="MF_00109"/>
    </source>
</evidence>
<reference evidence="8 9" key="1">
    <citation type="submission" date="2024-06" db="EMBL/GenBank/DDBJ databases">
        <authorList>
            <person name="Woo H."/>
        </authorList>
    </citation>
    <scope>NUCLEOTIDE SEQUENCE [LARGE SCALE GENOMIC DNA]</scope>
    <source>
        <strain evidence="8 9">Si-c</strain>
    </source>
</reference>
<comment type="function">
    <text evidence="7">Catalyzes the specific phosphorylation of the 3-hydroxyl group of shikimic acid using ATP as a cosubstrate.</text>
</comment>
<dbReference type="InterPro" id="IPR027417">
    <property type="entry name" value="P-loop_NTPase"/>
</dbReference>
<dbReference type="PANTHER" id="PTHR21087">
    <property type="entry name" value="SHIKIMATE KINASE"/>
    <property type="match status" value="1"/>
</dbReference>
<feature type="binding site" evidence="7">
    <location>
        <position position="36"/>
    </location>
    <ligand>
        <name>substrate</name>
    </ligand>
</feature>
<proteinExistence type="inferred from homology"/>
<feature type="binding site" evidence="7">
    <location>
        <position position="120"/>
    </location>
    <ligand>
        <name>ATP</name>
        <dbReference type="ChEBI" id="CHEBI:30616"/>
    </ligand>
</feature>
<dbReference type="GO" id="GO:0016301">
    <property type="term" value="F:kinase activity"/>
    <property type="evidence" value="ECO:0007669"/>
    <property type="project" value="UniProtKB-KW"/>
</dbReference>
<keyword evidence="2 7" id="KW-0808">Transferase</keyword>
<evidence type="ECO:0000313" key="9">
    <source>
        <dbReference type="Proteomes" id="UP001556220"/>
    </source>
</evidence>
<dbReference type="PANTHER" id="PTHR21087:SF16">
    <property type="entry name" value="SHIKIMATE KINASE 1, CHLOROPLASTIC"/>
    <property type="match status" value="1"/>
</dbReference>
<dbReference type="SUPFAM" id="SSF52540">
    <property type="entry name" value="P-loop containing nucleoside triphosphate hydrolases"/>
    <property type="match status" value="1"/>
</dbReference>